<dbReference type="InterPro" id="IPR036277">
    <property type="entry name" value="SMC_hinge_sf"/>
</dbReference>
<dbReference type="GO" id="GO:0005737">
    <property type="term" value="C:cytoplasm"/>
    <property type="evidence" value="ECO:0007669"/>
    <property type="project" value="UniProtKB-SubCell"/>
</dbReference>
<evidence type="ECO:0000256" key="5">
    <source>
        <dbReference type="ARBA" id="ARBA00023054"/>
    </source>
</evidence>
<dbReference type="GO" id="GO:0016887">
    <property type="term" value="F:ATP hydrolysis activity"/>
    <property type="evidence" value="ECO:0007669"/>
    <property type="project" value="InterPro"/>
</dbReference>
<dbReference type="InterPro" id="IPR003395">
    <property type="entry name" value="RecF/RecN/SMC_N"/>
</dbReference>
<dbReference type="Pfam" id="PF06470">
    <property type="entry name" value="SMC_hinge"/>
    <property type="match status" value="1"/>
</dbReference>
<comment type="function">
    <text evidence="7">Required for chromosome condensation and partitioning.</text>
</comment>
<dbReference type="EMBL" id="WAGX01000004">
    <property type="protein sequence ID" value="KAB1439921.1"/>
    <property type="molecule type" value="Genomic_DNA"/>
</dbReference>
<dbReference type="GO" id="GO:0003677">
    <property type="term" value="F:DNA binding"/>
    <property type="evidence" value="ECO:0007669"/>
    <property type="project" value="UniProtKB-UniRule"/>
</dbReference>
<feature type="domain" description="SMC hinge" evidence="8">
    <location>
        <begin position="521"/>
        <end position="638"/>
    </location>
</feature>
<dbReference type="FunFam" id="3.40.50.300:FF:000901">
    <property type="entry name" value="Chromosome partition protein Smc"/>
    <property type="match status" value="1"/>
</dbReference>
<evidence type="ECO:0000256" key="7">
    <source>
        <dbReference type="HAMAP-Rule" id="MF_01894"/>
    </source>
</evidence>
<dbReference type="InterPro" id="IPR011890">
    <property type="entry name" value="SMC_prok"/>
</dbReference>
<name>A0A7V7QMK5_9FIRM</name>
<dbReference type="GO" id="GO:0007059">
    <property type="term" value="P:chromosome segregation"/>
    <property type="evidence" value="ECO:0007669"/>
    <property type="project" value="UniProtKB-UniRule"/>
</dbReference>
<dbReference type="GO" id="GO:0005524">
    <property type="term" value="F:ATP binding"/>
    <property type="evidence" value="ECO:0007669"/>
    <property type="project" value="UniProtKB-UniRule"/>
</dbReference>
<dbReference type="GO" id="GO:0030261">
    <property type="term" value="P:chromosome condensation"/>
    <property type="evidence" value="ECO:0007669"/>
    <property type="project" value="InterPro"/>
</dbReference>
<dbReference type="PANTHER" id="PTHR43977">
    <property type="entry name" value="STRUCTURAL MAINTENANCE OF CHROMOSOMES PROTEIN 3"/>
    <property type="match status" value="1"/>
</dbReference>
<evidence type="ECO:0000259" key="8">
    <source>
        <dbReference type="SMART" id="SM00968"/>
    </source>
</evidence>
<feature type="coiled-coil region" evidence="7">
    <location>
        <begin position="672"/>
        <end position="706"/>
    </location>
</feature>
<feature type="coiled-coil region" evidence="7">
    <location>
        <begin position="234"/>
        <end position="429"/>
    </location>
</feature>
<keyword evidence="6 7" id="KW-0238">DNA-binding</keyword>
<reference evidence="9 10" key="2">
    <citation type="submission" date="2020-02" db="EMBL/GenBank/DDBJ databases">
        <title>Candidatus Galacturonibacter soehngenii shows hetero-acetogenic catabolism of galacturonic acid but lacks a canonical carbon monoxide dehydrogenase/acetyl-CoA synthase complex.</title>
        <authorList>
            <person name="Diender M."/>
            <person name="Stouten G.R."/>
            <person name="Petersen J.F."/>
            <person name="Nielsen P.H."/>
            <person name="Dueholm M.S."/>
            <person name="Pronk J.T."/>
            <person name="Van Loosdrecht M.C.M."/>
        </authorList>
    </citation>
    <scope>NUCLEOTIDE SEQUENCE [LARGE SCALE GENOMIC DNA]</scope>
    <source>
        <strain evidence="9">GalUA</strain>
    </source>
</reference>
<comment type="domain">
    <text evidence="7">Contains large globular domains required for ATP hydrolysis at each terminus and a third globular domain forming a flexible hinge near the middle of the molecule. These domains are separated by coiled-coil structures.</text>
</comment>
<accession>A0A7V7QMK5</accession>
<keyword evidence="4 7" id="KW-0067">ATP-binding</keyword>
<comment type="subunit">
    <text evidence="7">Homodimer.</text>
</comment>
<evidence type="ECO:0000256" key="4">
    <source>
        <dbReference type="ARBA" id="ARBA00022840"/>
    </source>
</evidence>
<comment type="similarity">
    <text evidence="7">Belongs to the SMC family.</text>
</comment>
<evidence type="ECO:0000256" key="6">
    <source>
        <dbReference type="ARBA" id="ARBA00023125"/>
    </source>
</evidence>
<evidence type="ECO:0000256" key="2">
    <source>
        <dbReference type="ARBA" id="ARBA00022490"/>
    </source>
</evidence>
<gene>
    <name evidence="7 9" type="primary">smc</name>
    <name evidence="9" type="ORF">F7O84_05930</name>
</gene>
<evidence type="ECO:0000256" key="1">
    <source>
        <dbReference type="ARBA" id="ARBA00004496"/>
    </source>
</evidence>
<dbReference type="InterPro" id="IPR010935">
    <property type="entry name" value="SMC_hinge"/>
</dbReference>
<dbReference type="PIRSF" id="PIRSF005719">
    <property type="entry name" value="SMC"/>
    <property type="match status" value="1"/>
</dbReference>
<dbReference type="FunFam" id="3.40.50.300:FF:000984">
    <property type="entry name" value="Chromosome partition protein Smc"/>
    <property type="match status" value="1"/>
</dbReference>
<dbReference type="Gene3D" id="3.30.70.1620">
    <property type="match status" value="1"/>
</dbReference>
<evidence type="ECO:0000313" key="10">
    <source>
        <dbReference type="Proteomes" id="UP000461768"/>
    </source>
</evidence>
<feature type="coiled-coil region" evidence="7">
    <location>
        <begin position="167"/>
        <end position="201"/>
    </location>
</feature>
<dbReference type="AlphaFoldDB" id="A0A7V7QMK5"/>
<sequence>MYLKSIEVQGFKSFANKIVFEFHNGITGIVGPNGSGKSNVGDAVRWVLGEQSAKQLRGSNMQDVIFSGTENRKPLGFAYVAITLDNSDRKLAIDFEEVTVARRVYRSGESEYLINGTSSRLKDVQELFYDTGIGKEGYSIIGQGQIDKILSGKPEERRELFDEAAGIVKYKRRKATAQKKLEDEKQNLLRVSDILTELEKQLGPLQKQSETARTYLKKKEELKVLDVNLFLMDAKRIEEQLKELDSKLSIAEKDLESTKENFENTKIEYEKLENEIEELNQKIDEYRNRQNESGILSRDIEGKMNVLKEQIHSQKQSQEHLQERVNAIRFEIQSKTEQKNEFSQTKEEINKQLDEMDDLQTNAANVMLEIQSKIASLNQKIDESKNEIFEILNERASTKGKMQRFDTMLEQITLQKAELSQKLLKIKSEESEQDELLILYNKELDKISTSILKKQEEGKKNQDMVKTIQEELTALNEKKTEISSAYHRQTSRLDSLINITEKYDGYGNSIRRIMERKDTVKGIIGVVADIIKVEKEYEIAIETALGGSIQNVVTEDEDTAKQLIEYLKSNKFGRATFLPLTSIGNKNTFTQEHVLKEKGVIQLACNLVSTKEKYQGLSKYLLGRTIVVNTIENAILLARKFQYSLRIVTLEGEQLSPGGSMSGGAFKNTSNLLGRRREIDELKEDIEGLRKEIELVQHQIDEKKTKRIFYYEEIERLSKELQEQYLLQNTAKMNVNQANEKKSNSILLFEEIKKESLEIEQQLKSISEGKEKIQIELNESEIKEKEFEELIAHSSKLLEEERAKEIQFSKKSSEINLEFANLTQKNEFILDNIRRINQELNKLNSELTQLDQTIISSKDEILQKEKEIELLQNKANETEQEYQECQEKLKLFMAKKEELTLNHKGFFAKREELSERINLLDKEVFRLTNQKEKLDETSENQINYMWNEYEITYSMALQMKNEAFDNQTDLKKMIHSLKEEIRKLGDVNVNAIEDYKNLFERHQFLKEQRDDLVESEETLLKIIEELDSGMRKQFKEKFELIRVEFDKAFKELFGGGKGTIELIEEEDILEAGVRIISQPPGKKLQNMMQLSGGEKALTAIALLFAIQNLKPSPFCLLDEIEAALDDSNVSRFARYLHKLTKNTQFIIITHRRGTMASADRLYGITMQEKGVSTLVSVNLIEDDLDR</sequence>
<dbReference type="InterPro" id="IPR024704">
    <property type="entry name" value="SMC"/>
</dbReference>
<comment type="caution">
    <text evidence="9">The sequence shown here is derived from an EMBL/GenBank/DDBJ whole genome shotgun (WGS) entry which is preliminary data.</text>
</comment>
<dbReference type="OrthoDB" id="9808768at2"/>
<dbReference type="Proteomes" id="UP000461768">
    <property type="component" value="Unassembled WGS sequence"/>
</dbReference>
<dbReference type="GO" id="GO:0006260">
    <property type="term" value="P:DNA replication"/>
    <property type="evidence" value="ECO:0007669"/>
    <property type="project" value="UniProtKB-UniRule"/>
</dbReference>
<dbReference type="RefSeq" id="WP_151142962.1">
    <property type="nucleotide sequence ID" value="NZ_WAGX01000004.1"/>
</dbReference>
<reference evidence="9 10" key="1">
    <citation type="submission" date="2019-09" db="EMBL/GenBank/DDBJ databases">
        <authorList>
            <person name="Valk L.C."/>
        </authorList>
    </citation>
    <scope>NUCLEOTIDE SEQUENCE [LARGE SCALE GENOMIC DNA]</scope>
    <source>
        <strain evidence="9">GalUA</strain>
    </source>
</reference>
<dbReference type="Pfam" id="PF02463">
    <property type="entry name" value="SMC_N"/>
    <property type="match status" value="2"/>
</dbReference>
<dbReference type="GO" id="GO:0005694">
    <property type="term" value="C:chromosome"/>
    <property type="evidence" value="ECO:0007669"/>
    <property type="project" value="InterPro"/>
</dbReference>
<dbReference type="Gene3D" id="3.40.50.300">
    <property type="entry name" value="P-loop containing nucleotide triphosphate hydrolases"/>
    <property type="match status" value="2"/>
</dbReference>
<dbReference type="SUPFAM" id="SSF52540">
    <property type="entry name" value="P-loop containing nucleoside triphosphate hydrolases"/>
    <property type="match status" value="1"/>
</dbReference>
<keyword evidence="5 7" id="KW-0175">Coiled coil</keyword>
<dbReference type="GO" id="GO:0007062">
    <property type="term" value="P:sister chromatid cohesion"/>
    <property type="evidence" value="ECO:0007669"/>
    <property type="project" value="InterPro"/>
</dbReference>
<dbReference type="SMART" id="SM00968">
    <property type="entry name" value="SMC_hinge"/>
    <property type="match status" value="1"/>
</dbReference>
<comment type="subcellular location">
    <subcellularLocation>
        <location evidence="1 7">Cytoplasm</location>
    </subcellularLocation>
</comment>
<organism evidence="9 10">
    <name type="scientific">Candidatus Galacturonatibacter soehngenii</name>
    <dbReference type="NCBI Taxonomy" id="2307010"/>
    <lineage>
        <taxon>Bacteria</taxon>
        <taxon>Bacillati</taxon>
        <taxon>Bacillota</taxon>
        <taxon>Clostridia</taxon>
        <taxon>Lachnospirales</taxon>
        <taxon>Lachnospiraceae</taxon>
        <taxon>Candidatus Galacturonatibacter</taxon>
    </lineage>
</organism>
<keyword evidence="3 7" id="KW-0547">Nucleotide-binding</keyword>
<evidence type="ECO:0000313" key="9">
    <source>
        <dbReference type="EMBL" id="KAB1439921.1"/>
    </source>
</evidence>
<dbReference type="NCBIfam" id="TIGR02168">
    <property type="entry name" value="SMC_prok_B"/>
    <property type="match status" value="1"/>
</dbReference>
<feature type="coiled-coil region" evidence="7">
    <location>
        <begin position="819"/>
        <end position="937"/>
    </location>
</feature>
<keyword evidence="2 7" id="KW-0963">Cytoplasm</keyword>
<feature type="binding site" evidence="7">
    <location>
        <begin position="32"/>
        <end position="39"/>
    </location>
    <ligand>
        <name>ATP</name>
        <dbReference type="ChEBI" id="CHEBI:30616"/>
    </ligand>
</feature>
<dbReference type="InterPro" id="IPR027417">
    <property type="entry name" value="P-loop_NTPase"/>
</dbReference>
<dbReference type="SUPFAM" id="SSF75553">
    <property type="entry name" value="Smc hinge domain"/>
    <property type="match status" value="1"/>
</dbReference>
<protein>
    <recommendedName>
        <fullName evidence="7">Chromosome partition protein Smc</fullName>
    </recommendedName>
</protein>
<dbReference type="Gene3D" id="1.20.1060.20">
    <property type="match status" value="1"/>
</dbReference>
<keyword evidence="10" id="KW-1185">Reference proteome</keyword>
<dbReference type="HAMAP" id="MF_01894">
    <property type="entry name" value="Smc_prok"/>
    <property type="match status" value="1"/>
</dbReference>
<proteinExistence type="inferred from homology"/>
<dbReference type="CDD" id="cd03278">
    <property type="entry name" value="ABC_SMC_barmotin"/>
    <property type="match status" value="2"/>
</dbReference>
<evidence type="ECO:0000256" key="3">
    <source>
        <dbReference type="ARBA" id="ARBA00022741"/>
    </source>
</evidence>